<protein>
    <recommendedName>
        <fullName evidence="1">DUF218 domain-containing protein</fullName>
    </recommendedName>
</protein>
<dbReference type="Gene3D" id="3.40.50.620">
    <property type="entry name" value="HUPs"/>
    <property type="match status" value="1"/>
</dbReference>
<sequence>MGNKQAIFILGGGLVKKNGQWRTTNFDERDNFGASGDRLRVDAAYVLYKKSRDLMLIASGGKGQYGDMPDAPTIAEVIKRELMELGVPGKIILKEEASGNTWQQLRQLKKIVKKDSLDKVYILSNRSHLPRVQAMIEVDKELDGIFKKETLELISAEEVLIEHDANKWQAYIDNAYQSETMKKRIALEEQGIKQIKDGTYKLK</sequence>
<feature type="domain" description="DUF218" evidence="1">
    <location>
        <begin position="5"/>
        <end position="137"/>
    </location>
</feature>
<evidence type="ECO:0000259" key="1">
    <source>
        <dbReference type="Pfam" id="PF02698"/>
    </source>
</evidence>
<organism evidence="2 3">
    <name type="scientific">Candidatus Falkowbacteria bacterium RIFCSPHIGHO2_02_FULL_45_15</name>
    <dbReference type="NCBI Taxonomy" id="1797987"/>
    <lineage>
        <taxon>Bacteria</taxon>
        <taxon>Candidatus Falkowiibacteriota</taxon>
    </lineage>
</organism>
<dbReference type="Proteomes" id="UP000177691">
    <property type="component" value="Unassembled WGS sequence"/>
</dbReference>
<dbReference type="InterPro" id="IPR014729">
    <property type="entry name" value="Rossmann-like_a/b/a_fold"/>
</dbReference>
<dbReference type="Pfam" id="PF02698">
    <property type="entry name" value="DUF218"/>
    <property type="match status" value="1"/>
</dbReference>
<dbReference type="GO" id="GO:0005886">
    <property type="term" value="C:plasma membrane"/>
    <property type="evidence" value="ECO:0007669"/>
    <property type="project" value="TreeGrafter"/>
</dbReference>
<accession>A0A1F5RJK1</accession>
<dbReference type="PANTHER" id="PTHR30336">
    <property type="entry name" value="INNER MEMBRANE PROTEIN, PROBABLE PERMEASE"/>
    <property type="match status" value="1"/>
</dbReference>
<dbReference type="AlphaFoldDB" id="A0A1F5RJK1"/>
<proteinExistence type="predicted"/>
<dbReference type="CDD" id="cd06259">
    <property type="entry name" value="YdcF-like"/>
    <property type="match status" value="1"/>
</dbReference>
<name>A0A1F5RJK1_9BACT</name>
<gene>
    <name evidence="2" type="ORF">A3D54_01550</name>
</gene>
<comment type="caution">
    <text evidence="2">The sequence shown here is derived from an EMBL/GenBank/DDBJ whole genome shotgun (WGS) entry which is preliminary data.</text>
</comment>
<reference evidence="2 3" key="1">
    <citation type="journal article" date="2016" name="Nat. Commun.">
        <title>Thousands of microbial genomes shed light on interconnected biogeochemical processes in an aquifer system.</title>
        <authorList>
            <person name="Anantharaman K."/>
            <person name="Brown C.T."/>
            <person name="Hug L.A."/>
            <person name="Sharon I."/>
            <person name="Castelle C.J."/>
            <person name="Probst A.J."/>
            <person name="Thomas B.C."/>
            <person name="Singh A."/>
            <person name="Wilkins M.J."/>
            <person name="Karaoz U."/>
            <person name="Brodie E.L."/>
            <person name="Williams K.H."/>
            <person name="Hubbard S.S."/>
            <person name="Banfield J.F."/>
        </authorList>
    </citation>
    <scope>NUCLEOTIDE SEQUENCE [LARGE SCALE GENOMIC DNA]</scope>
</reference>
<dbReference type="InterPro" id="IPR051599">
    <property type="entry name" value="Cell_Envelope_Assoc"/>
</dbReference>
<dbReference type="PANTHER" id="PTHR30336:SF20">
    <property type="entry name" value="DUF218 DOMAIN-CONTAINING PROTEIN"/>
    <property type="match status" value="1"/>
</dbReference>
<dbReference type="InterPro" id="IPR003848">
    <property type="entry name" value="DUF218"/>
</dbReference>
<evidence type="ECO:0000313" key="2">
    <source>
        <dbReference type="EMBL" id="OGF14608.1"/>
    </source>
</evidence>
<evidence type="ECO:0000313" key="3">
    <source>
        <dbReference type="Proteomes" id="UP000177691"/>
    </source>
</evidence>
<dbReference type="EMBL" id="MFFU01000062">
    <property type="protein sequence ID" value="OGF14608.1"/>
    <property type="molecule type" value="Genomic_DNA"/>
</dbReference>